<evidence type="ECO:0000313" key="2">
    <source>
        <dbReference type="EMBL" id="KAJ8932356.1"/>
    </source>
</evidence>
<evidence type="ECO:0000313" key="3">
    <source>
        <dbReference type="Proteomes" id="UP001162156"/>
    </source>
</evidence>
<accession>A0AAV8X198</accession>
<gene>
    <name evidence="2" type="ORF">NQ314_014723</name>
</gene>
<proteinExistence type="predicted"/>
<feature type="region of interest" description="Disordered" evidence="1">
    <location>
        <begin position="1"/>
        <end position="51"/>
    </location>
</feature>
<sequence>MIMSLSPNKPPHQNPTFSQEIGPGDVHVRQQSCAEQKPKSDKKVRKSKSTEFINKTSDKEIEISAGSGENCVENLKAGASSCNGISNDRNYQEREKVCYSNFINLVHI</sequence>
<dbReference type="AlphaFoldDB" id="A0AAV8X198"/>
<evidence type="ECO:0000256" key="1">
    <source>
        <dbReference type="SAM" id="MobiDB-lite"/>
    </source>
</evidence>
<comment type="caution">
    <text evidence="2">The sequence shown here is derived from an EMBL/GenBank/DDBJ whole genome shotgun (WGS) entry which is preliminary data.</text>
</comment>
<dbReference type="Proteomes" id="UP001162156">
    <property type="component" value="Unassembled WGS sequence"/>
</dbReference>
<name>A0AAV8X198_9CUCU</name>
<dbReference type="EMBL" id="JANEYF010004054">
    <property type="protein sequence ID" value="KAJ8932356.1"/>
    <property type="molecule type" value="Genomic_DNA"/>
</dbReference>
<keyword evidence="3" id="KW-1185">Reference proteome</keyword>
<reference evidence="2" key="1">
    <citation type="journal article" date="2023" name="Insect Mol. Biol.">
        <title>Genome sequencing provides insights into the evolution of gene families encoding plant cell wall-degrading enzymes in longhorned beetles.</title>
        <authorList>
            <person name="Shin N.R."/>
            <person name="Okamura Y."/>
            <person name="Kirsch R."/>
            <person name="Pauchet Y."/>
        </authorList>
    </citation>
    <scope>NUCLEOTIDE SEQUENCE</scope>
    <source>
        <strain evidence="2">RBIC_L_NR</strain>
    </source>
</reference>
<protein>
    <submittedName>
        <fullName evidence="2">Uncharacterized protein</fullName>
    </submittedName>
</protein>
<organism evidence="2 3">
    <name type="scientific">Rhamnusium bicolor</name>
    <dbReference type="NCBI Taxonomy" id="1586634"/>
    <lineage>
        <taxon>Eukaryota</taxon>
        <taxon>Metazoa</taxon>
        <taxon>Ecdysozoa</taxon>
        <taxon>Arthropoda</taxon>
        <taxon>Hexapoda</taxon>
        <taxon>Insecta</taxon>
        <taxon>Pterygota</taxon>
        <taxon>Neoptera</taxon>
        <taxon>Endopterygota</taxon>
        <taxon>Coleoptera</taxon>
        <taxon>Polyphaga</taxon>
        <taxon>Cucujiformia</taxon>
        <taxon>Chrysomeloidea</taxon>
        <taxon>Cerambycidae</taxon>
        <taxon>Lepturinae</taxon>
        <taxon>Rhagiini</taxon>
        <taxon>Rhamnusium</taxon>
    </lineage>
</organism>